<evidence type="ECO:0000259" key="1">
    <source>
        <dbReference type="SMART" id="SM00305"/>
    </source>
</evidence>
<sequence>ANTVSPRLAYGLRLLLYRLGILHGLYKRPQRDGLINGRLIHGNGIRYEIKTAGEAAVLLGKSIGQPFNPRERAPRNMGWVSRNYVFLPVISNEAVPYNGMVYNISVEEDESYLTVHGALHNCGSTKHLLDMEAMAEEAVPMVNNPQVYYRLIDWVGRCGPMSTEQAAKSGNFDSIYPGLSGEARDFRKEIIGTLDPHALWPAVQVKLEDIFNKFEEEDSPSETGEMPYLSEE</sequence>
<protein>
    <recommendedName>
        <fullName evidence="1">Hint domain-containing protein</fullName>
    </recommendedName>
</protein>
<reference evidence="2" key="1">
    <citation type="journal article" date="2015" name="Nature">
        <title>Complex archaea that bridge the gap between prokaryotes and eukaryotes.</title>
        <authorList>
            <person name="Spang A."/>
            <person name="Saw J.H."/>
            <person name="Jorgensen S.L."/>
            <person name="Zaremba-Niedzwiedzka K."/>
            <person name="Martijn J."/>
            <person name="Lind A.E."/>
            <person name="van Eijk R."/>
            <person name="Schleper C."/>
            <person name="Guy L."/>
            <person name="Ettema T.J."/>
        </authorList>
    </citation>
    <scope>NUCLEOTIDE SEQUENCE</scope>
</reference>
<organism evidence="2">
    <name type="scientific">marine sediment metagenome</name>
    <dbReference type="NCBI Taxonomy" id="412755"/>
    <lineage>
        <taxon>unclassified sequences</taxon>
        <taxon>metagenomes</taxon>
        <taxon>ecological metagenomes</taxon>
    </lineage>
</organism>
<proteinExistence type="predicted"/>
<gene>
    <name evidence="2" type="ORF">LCGC14_2409660</name>
</gene>
<dbReference type="PROSITE" id="PS50818">
    <property type="entry name" value="INTEIN_C_TER"/>
    <property type="match status" value="1"/>
</dbReference>
<dbReference type="InterPro" id="IPR003586">
    <property type="entry name" value="Hint_dom_C"/>
</dbReference>
<dbReference type="InterPro" id="IPR030934">
    <property type="entry name" value="Intein_C"/>
</dbReference>
<comment type="caution">
    <text evidence="2">The sequence shown here is derived from an EMBL/GenBank/DDBJ whole genome shotgun (WGS) entry which is preliminary data.</text>
</comment>
<accession>A0A0F9E516</accession>
<dbReference type="SMART" id="SM00305">
    <property type="entry name" value="HintC"/>
    <property type="match status" value="1"/>
</dbReference>
<feature type="non-terminal residue" evidence="2">
    <location>
        <position position="1"/>
    </location>
</feature>
<name>A0A0F9E516_9ZZZZ</name>
<evidence type="ECO:0000313" key="2">
    <source>
        <dbReference type="EMBL" id="KKL25001.1"/>
    </source>
</evidence>
<dbReference type="EMBL" id="LAZR01036380">
    <property type="protein sequence ID" value="KKL25001.1"/>
    <property type="molecule type" value="Genomic_DNA"/>
</dbReference>
<feature type="domain" description="Hint" evidence="1">
    <location>
        <begin position="81"/>
        <end position="127"/>
    </location>
</feature>
<dbReference type="AlphaFoldDB" id="A0A0F9E516"/>